<sequence>MARGRRATANAPDGAPQEQGPAPAPAPIARRRNARGVAGPTSALTSFLREHGIQPTRPLDYGYTARPAEGETSRDATPGSHVAGHPSPGVDDHGGAYADRNTQSGPVEAGEGTPVYDDDRLNEQDRTPLAGSSKRKPDNDKATVPEDVDSDELDDEDFVPAAKRQKASASTSRAVSVSTDCNLSNGSASGLRGIGEFMPCGECGERFTVTAYTKAHPTKPNAFVCFDCCTVLGIDPFAKTKKPTVKRTPAKGKKKEESRKVVSYEQRKGAINLAELCIKMIGKYIENVEALGSIGSMNMDKVCRIISKGRRLTPETATLFYSADREDLAMYDCTNLTPEAFMTLAALCPNLRSLRLDMCGRIDTDTIAKWGSVFPHLQRIDLEGPFLVRVNGWIEFFRNIGDKLKGFSITQTPRFDLDCLKAMIDNCPHLEELRMSQFGLICDEWLPHLAKLKNLVSLDVSSPGQFSLHDDTVIALLQEIGPGLETLNVSKHTALTDRVLLEGVAKYCPRIRHLVLHNMPDYAFKRQEDEQPDSDPKGISDEGMTRLFKTWKANGHKGLVSVDLHGNYMCGTAALEALIEHSAPTLEYLNISGWGQVSHGALGSLGAECKKLRTLDLGWCRDLTDYGMRDILNGCDELKLVTVWGCNKLTDAVPRKKGCKVTGIETHAI</sequence>
<dbReference type="Gene3D" id="3.80.10.10">
    <property type="entry name" value="Ribonuclease Inhibitor"/>
    <property type="match status" value="1"/>
</dbReference>
<name>A0A8H3TPB4_9TREE</name>
<reference evidence="3" key="1">
    <citation type="submission" date="2020-07" db="EMBL/GenBank/DDBJ databases">
        <title>Draft Genome Sequence of a Deep-Sea Yeast, Naganishia (Cryptococcus) liquefaciens strain N6.</title>
        <authorList>
            <person name="Han Y.W."/>
            <person name="Kajitani R."/>
            <person name="Morimoto H."/>
            <person name="Parhat M."/>
            <person name="Tsubouchi H."/>
            <person name="Bakenova O."/>
            <person name="Ogata M."/>
            <person name="Argunhan B."/>
            <person name="Aoki R."/>
            <person name="Kajiwara S."/>
            <person name="Itoh T."/>
            <person name="Iwasaki H."/>
        </authorList>
    </citation>
    <scope>NUCLEOTIDE SEQUENCE</scope>
    <source>
        <strain evidence="3">N6</strain>
    </source>
</reference>
<dbReference type="OrthoDB" id="421226at2759"/>
<dbReference type="SUPFAM" id="SSF52047">
    <property type="entry name" value="RNI-like"/>
    <property type="match status" value="1"/>
</dbReference>
<evidence type="ECO:0000313" key="4">
    <source>
        <dbReference type="Proteomes" id="UP000620104"/>
    </source>
</evidence>
<feature type="compositionally biased region" description="Basic and acidic residues" evidence="1">
    <location>
        <begin position="135"/>
        <end position="144"/>
    </location>
</feature>
<feature type="compositionally biased region" description="Acidic residues" evidence="1">
    <location>
        <begin position="146"/>
        <end position="158"/>
    </location>
</feature>
<feature type="domain" description="DNA repair protein rhp7 treble clef" evidence="2">
    <location>
        <begin position="194"/>
        <end position="233"/>
    </location>
</feature>
<dbReference type="InterPro" id="IPR056451">
    <property type="entry name" value="Znf_Tbcl_Rhp7"/>
</dbReference>
<protein>
    <recommendedName>
        <fullName evidence="2">DNA repair protein rhp7 treble clef domain-containing protein</fullName>
    </recommendedName>
</protein>
<dbReference type="InterPro" id="IPR032675">
    <property type="entry name" value="LRR_dom_sf"/>
</dbReference>
<evidence type="ECO:0000256" key="1">
    <source>
        <dbReference type="SAM" id="MobiDB-lite"/>
    </source>
</evidence>
<dbReference type="Proteomes" id="UP000620104">
    <property type="component" value="Unassembled WGS sequence"/>
</dbReference>
<feature type="compositionally biased region" description="Basic and acidic residues" evidence="1">
    <location>
        <begin position="117"/>
        <end position="126"/>
    </location>
</feature>
<keyword evidence="4" id="KW-1185">Reference proteome</keyword>
<dbReference type="AlphaFoldDB" id="A0A8H3TPB4"/>
<dbReference type="InterPro" id="IPR006553">
    <property type="entry name" value="Leu-rich_rpt_Cys-con_subtyp"/>
</dbReference>
<dbReference type="GO" id="GO:0031146">
    <property type="term" value="P:SCF-dependent proteasomal ubiquitin-dependent protein catabolic process"/>
    <property type="evidence" value="ECO:0007669"/>
    <property type="project" value="TreeGrafter"/>
</dbReference>
<dbReference type="GO" id="GO:0019005">
    <property type="term" value="C:SCF ubiquitin ligase complex"/>
    <property type="evidence" value="ECO:0007669"/>
    <property type="project" value="TreeGrafter"/>
</dbReference>
<evidence type="ECO:0000313" key="3">
    <source>
        <dbReference type="EMBL" id="GHJ84725.1"/>
    </source>
</evidence>
<feature type="region of interest" description="Disordered" evidence="1">
    <location>
        <begin position="1"/>
        <end position="174"/>
    </location>
</feature>
<dbReference type="Pfam" id="PF23550">
    <property type="entry name" value="zf_Tbcl_Rhp7"/>
    <property type="match status" value="1"/>
</dbReference>
<feature type="compositionally biased region" description="Low complexity" evidence="1">
    <location>
        <begin position="11"/>
        <end position="21"/>
    </location>
</feature>
<comment type="caution">
    <text evidence="3">The sequence shown here is derived from an EMBL/GenBank/DDBJ whole genome shotgun (WGS) entry which is preliminary data.</text>
</comment>
<dbReference type="PANTHER" id="PTHR13318">
    <property type="entry name" value="PARTNER OF PAIRED, ISOFORM B-RELATED"/>
    <property type="match status" value="1"/>
</dbReference>
<dbReference type="SMART" id="SM00367">
    <property type="entry name" value="LRR_CC"/>
    <property type="match status" value="5"/>
</dbReference>
<dbReference type="EMBL" id="BLZA01000009">
    <property type="protein sequence ID" value="GHJ84725.1"/>
    <property type="molecule type" value="Genomic_DNA"/>
</dbReference>
<gene>
    <name evidence="3" type="ORF">NliqN6_1127</name>
</gene>
<accession>A0A8H3TPB4</accession>
<evidence type="ECO:0000259" key="2">
    <source>
        <dbReference type="Pfam" id="PF23550"/>
    </source>
</evidence>
<organism evidence="3 4">
    <name type="scientific">Naganishia liquefaciens</name>
    <dbReference type="NCBI Taxonomy" id="104408"/>
    <lineage>
        <taxon>Eukaryota</taxon>
        <taxon>Fungi</taxon>
        <taxon>Dikarya</taxon>
        <taxon>Basidiomycota</taxon>
        <taxon>Agaricomycotina</taxon>
        <taxon>Tremellomycetes</taxon>
        <taxon>Filobasidiales</taxon>
        <taxon>Filobasidiaceae</taxon>
        <taxon>Naganishia</taxon>
    </lineage>
</organism>
<proteinExistence type="predicted"/>